<dbReference type="InterPro" id="IPR021935">
    <property type="entry name" value="SGSM1/2_RBD"/>
</dbReference>
<dbReference type="Pfam" id="PF12068">
    <property type="entry name" value="PH_RBD"/>
    <property type="match status" value="1"/>
</dbReference>
<gene>
    <name evidence="3" type="ORF">SDJN03_19113</name>
</gene>
<protein>
    <recommendedName>
        <fullName evidence="2">Small G protein signalling modulator 1/2 Rab-binding domain-containing protein</fullName>
    </recommendedName>
</protein>
<reference evidence="3 4" key="1">
    <citation type="journal article" date="2021" name="Hortic Res">
        <title>The domestication of Cucurbita argyrosperma as revealed by the genome of its wild relative.</title>
        <authorList>
            <person name="Barrera-Redondo J."/>
            <person name="Sanchez-de la Vega G."/>
            <person name="Aguirre-Liguori J.A."/>
            <person name="Castellanos-Morales G."/>
            <person name="Gutierrez-Guerrero Y.T."/>
            <person name="Aguirre-Dugua X."/>
            <person name="Aguirre-Planter E."/>
            <person name="Tenaillon M.I."/>
            <person name="Lira-Saade R."/>
            <person name="Eguiarte L.E."/>
        </authorList>
    </citation>
    <scope>NUCLEOTIDE SEQUENCE [LARGE SCALE GENOMIC DNA]</scope>
    <source>
        <strain evidence="3">JBR-2021</strain>
    </source>
</reference>
<organism evidence="3 4">
    <name type="scientific">Cucurbita argyrosperma subsp. sororia</name>
    <dbReference type="NCBI Taxonomy" id="37648"/>
    <lineage>
        <taxon>Eukaryota</taxon>
        <taxon>Viridiplantae</taxon>
        <taxon>Streptophyta</taxon>
        <taxon>Embryophyta</taxon>
        <taxon>Tracheophyta</taxon>
        <taxon>Spermatophyta</taxon>
        <taxon>Magnoliopsida</taxon>
        <taxon>eudicotyledons</taxon>
        <taxon>Gunneridae</taxon>
        <taxon>Pentapetalae</taxon>
        <taxon>rosids</taxon>
        <taxon>fabids</taxon>
        <taxon>Cucurbitales</taxon>
        <taxon>Cucurbitaceae</taxon>
        <taxon>Cucurbiteae</taxon>
        <taxon>Cucurbita</taxon>
    </lineage>
</organism>
<evidence type="ECO:0000313" key="4">
    <source>
        <dbReference type="Proteomes" id="UP000685013"/>
    </source>
</evidence>
<proteinExistence type="predicted"/>
<dbReference type="EMBL" id="JAGKQH010000012">
    <property type="protein sequence ID" value="KAG6586380.1"/>
    <property type="molecule type" value="Genomic_DNA"/>
</dbReference>
<keyword evidence="4" id="KW-1185">Reference proteome</keyword>
<dbReference type="AlphaFoldDB" id="A0AAV6MSL2"/>
<evidence type="ECO:0000313" key="3">
    <source>
        <dbReference type="EMBL" id="KAG6586380.1"/>
    </source>
</evidence>
<dbReference type="GO" id="GO:0005096">
    <property type="term" value="F:GTPase activator activity"/>
    <property type="evidence" value="ECO:0007669"/>
    <property type="project" value="UniProtKB-KW"/>
</dbReference>
<accession>A0AAV6MSL2</accession>
<keyword evidence="1" id="KW-0343">GTPase activation</keyword>
<comment type="caution">
    <text evidence="3">The sequence shown here is derived from an EMBL/GenBank/DDBJ whole genome shotgun (WGS) entry which is preliminary data.</text>
</comment>
<feature type="non-terminal residue" evidence="3">
    <location>
        <position position="1"/>
    </location>
</feature>
<evidence type="ECO:0000259" key="2">
    <source>
        <dbReference type="Pfam" id="PF12068"/>
    </source>
</evidence>
<evidence type="ECO:0000256" key="1">
    <source>
        <dbReference type="ARBA" id="ARBA00022468"/>
    </source>
</evidence>
<feature type="domain" description="Small G protein signalling modulator 1/2 Rab-binding" evidence="2">
    <location>
        <begin position="20"/>
        <end position="62"/>
    </location>
</feature>
<name>A0AAV6MSL2_9ROSI</name>
<sequence>MMRTDSGRGSSSRQPEGAEIVYSKENVTIQPTQFASERIRGRLRLIKRESSLFITWIPYEGQNSNAKLSRIRIRKGYASMGGMQKLYCACAGENAAANIPPGTPSSLPLDDGTYYVQQDEVL</sequence>
<dbReference type="Proteomes" id="UP000685013">
    <property type="component" value="Chromosome 12"/>
</dbReference>